<evidence type="ECO:0000313" key="3">
    <source>
        <dbReference type="Proteomes" id="UP000663760"/>
    </source>
</evidence>
<protein>
    <submittedName>
        <fullName evidence="2">Uncharacterized protein</fullName>
    </submittedName>
</protein>
<evidence type="ECO:0000313" key="2">
    <source>
        <dbReference type="EMBL" id="CAA7407491.1"/>
    </source>
</evidence>
<organism evidence="2 3">
    <name type="scientific">Spirodela intermedia</name>
    <name type="common">Intermediate duckweed</name>
    <dbReference type="NCBI Taxonomy" id="51605"/>
    <lineage>
        <taxon>Eukaryota</taxon>
        <taxon>Viridiplantae</taxon>
        <taxon>Streptophyta</taxon>
        <taxon>Embryophyta</taxon>
        <taxon>Tracheophyta</taxon>
        <taxon>Spermatophyta</taxon>
        <taxon>Magnoliopsida</taxon>
        <taxon>Liliopsida</taxon>
        <taxon>Araceae</taxon>
        <taxon>Lemnoideae</taxon>
        <taxon>Spirodela</taxon>
    </lineage>
</organism>
<dbReference type="Proteomes" id="UP000663760">
    <property type="component" value="Chromosome 14"/>
</dbReference>
<gene>
    <name evidence="2" type="ORF">SI8410_14018169</name>
</gene>
<dbReference type="AlphaFoldDB" id="A0A7I8LBN4"/>
<keyword evidence="1" id="KW-1133">Transmembrane helix</keyword>
<feature type="transmembrane region" description="Helical" evidence="1">
    <location>
        <begin position="74"/>
        <end position="98"/>
    </location>
</feature>
<sequence>MALTHGHGGGSPPAEQQPVVVINNPLWEGMAPPPLGGGEEGRRIYQGLAFLLITVTFALLVVQPPQPVGSQLLFECYAASIFVTFYTGMVLLFSSIAANTGRALPH</sequence>
<keyword evidence="1" id="KW-0472">Membrane</keyword>
<name>A0A7I8LBN4_SPIIN</name>
<proteinExistence type="predicted"/>
<evidence type="ECO:0000256" key="1">
    <source>
        <dbReference type="SAM" id="Phobius"/>
    </source>
</evidence>
<accession>A0A7I8LBN4</accession>
<feature type="transmembrane region" description="Helical" evidence="1">
    <location>
        <begin position="44"/>
        <end position="62"/>
    </location>
</feature>
<keyword evidence="3" id="KW-1185">Reference proteome</keyword>
<dbReference type="EMBL" id="LR746277">
    <property type="protein sequence ID" value="CAA7407491.1"/>
    <property type="molecule type" value="Genomic_DNA"/>
</dbReference>
<reference evidence="2" key="1">
    <citation type="submission" date="2020-02" db="EMBL/GenBank/DDBJ databases">
        <authorList>
            <person name="Scholz U."/>
            <person name="Mascher M."/>
            <person name="Fiebig A."/>
        </authorList>
    </citation>
    <scope>NUCLEOTIDE SEQUENCE</scope>
</reference>
<keyword evidence="1" id="KW-0812">Transmembrane</keyword>